<keyword evidence="10" id="KW-1185">Reference proteome</keyword>
<dbReference type="AlphaFoldDB" id="A0A0H4IY79"/>
<dbReference type="SUPFAM" id="SSF55620">
    <property type="entry name" value="Tetrahydrobiopterin biosynthesis enzymes-like"/>
    <property type="match status" value="1"/>
</dbReference>
<evidence type="ECO:0000256" key="4">
    <source>
        <dbReference type="ARBA" id="ARBA00013043"/>
    </source>
</evidence>
<evidence type="ECO:0000256" key="7">
    <source>
        <dbReference type="ARBA" id="ARBA00032903"/>
    </source>
</evidence>
<comment type="pathway">
    <text evidence="2">Cofactor biosynthesis; tetrahydrofolate biosynthesis; 2-amino-4-hydroxy-6-hydroxymethyl-7,8-dihydropteridine diphosphate from 7,8-dihydroneopterin triphosphate: step 3/4.</text>
</comment>
<proteinExistence type="inferred from homology"/>
<reference evidence="9 10" key="1">
    <citation type="submission" date="2015-03" db="EMBL/GenBank/DDBJ databases">
        <title>Comparative analysis of the OM43 clade including a novel species from Red Sea uncovers genomic and metabolic diversity among marine methylotrophs.</title>
        <authorList>
            <person name="Jimenez-Infante F."/>
            <person name="Ngugi D.K."/>
            <person name="Vinu M."/>
            <person name="Alam I."/>
            <person name="Kamau A."/>
            <person name="Blom J."/>
            <person name="Bajic V.B."/>
            <person name="Stingl U."/>
        </authorList>
    </citation>
    <scope>NUCLEOTIDE SEQUENCE [LARGE SCALE GENOMIC DNA]</scope>
    <source>
        <strain evidence="9 10">MBRSH7</strain>
    </source>
</reference>
<dbReference type="OrthoDB" id="9810587at2"/>
<dbReference type="PANTHER" id="PTHR42844:SF1">
    <property type="entry name" value="DIHYDRONEOPTERIN ALDOLASE 1-RELATED"/>
    <property type="match status" value="1"/>
</dbReference>
<dbReference type="GO" id="GO:0046656">
    <property type="term" value="P:folic acid biosynthetic process"/>
    <property type="evidence" value="ECO:0007669"/>
    <property type="project" value="UniProtKB-KW"/>
</dbReference>
<evidence type="ECO:0000256" key="3">
    <source>
        <dbReference type="ARBA" id="ARBA00005708"/>
    </source>
</evidence>
<dbReference type="Gene3D" id="3.30.1130.10">
    <property type="match status" value="1"/>
</dbReference>
<dbReference type="SMART" id="SM00905">
    <property type="entry name" value="FolB"/>
    <property type="match status" value="1"/>
</dbReference>
<evidence type="ECO:0000313" key="9">
    <source>
        <dbReference type="EMBL" id="AKO65956.1"/>
    </source>
</evidence>
<dbReference type="InterPro" id="IPR006157">
    <property type="entry name" value="FolB_dom"/>
</dbReference>
<dbReference type="InterPro" id="IPR006156">
    <property type="entry name" value="Dihydroneopterin_aldolase"/>
</dbReference>
<organism evidence="9 10">
    <name type="scientific">Methylophilales bacterium MBRS-H7</name>
    <dbReference type="NCBI Taxonomy" id="1623450"/>
    <lineage>
        <taxon>Bacteria</taxon>
        <taxon>Pseudomonadati</taxon>
        <taxon>Pseudomonadota</taxon>
        <taxon>Betaproteobacteria</taxon>
        <taxon>Nitrosomonadales</taxon>
        <taxon>OM43 clade</taxon>
    </lineage>
</organism>
<sequence>MNNQIFISNLVVPIIIGVPDWERAIPQNLYIDLNIILKKNDAFNSDNLEDTIDYSSIIELIKLLATENKDILLESFGEKIASQILQNFPAQSLTLKISKKKIIPDADFVGIILNRSI</sequence>
<comment type="similarity">
    <text evidence="3">Belongs to the DHNA family.</text>
</comment>
<keyword evidence="5" id="KW-0289">Folate biosynthesis</keyword>
<feature type="domain" description="Dihydroneopterin aldolase/epimerase" evidence="8">
    <location>
        <begin position="5"/>
        <end position="115"/>
    </location>
</feature>
<gene>
    <name evidence="9" type="ORF">VI33_04385</name>
</gene>
<accession>A0A0H4IY79</accession>
<evidence type="ECO:0000256" key="1">
    <source>
        <dbReference type="ARBA" id="ARBA00001353"/>
    </source>
</evidence>
<dbReference type="InterPro" id="IPR043133">
    <property type="entry name" value="GTP-CH-I_C/QueF"/>
</dbReference>
<dbReference type="Proteomes" id="UP000066549">
    <property type="component" value="Chromosome"/>
</dbReference>
<name>A0A0H4IY79_9PROT</name>
<evidence type="ECO:0000259" key="8">
    <source>
        <dbReference type="SMART" id="SM00905"/>
    </source>
</evidence>
<dbReference type="Pfam" id="PF02152">
    <property type="entry name" value="FolB"/>
    <property type="match status" value="1"/>
</dbReference>
<dbReference type="PANTHER" id="PTHR42844">
    <property type="entry name" value="DIHYDRONEOPTERIN ALDOLASE 1-RELATED"/>
    <property type="match status" value="1"/>
</dbReference>
<keyword evidence="6" id="KW-0456">Lyase</keyword>
<evidence type="ECO:0000256" key="5">
    <source>
        <dbReference type="ARBA" id="ARBA00022909"/>
    </source>
</evidence>
<dbReference type="EMBL" id="CP011002">
    <property type="protein sequence ID" value="AKO65956.1"/>
    <property type="molecule type" value="Genomic_DNA"/>
</dbReference>
<dbReference type="EC" id="4.1.2.25" evidence="4"/>
<evidence type="ECO:0000256" key="2">
    <source>
        <dbReference type="ARBA" id="ARBA00005013"/>
    </source>
</evidence>
<comment type="catalytic activity">
    <reaction evidence="1">
        <text>7,8-dihydroneopterin = 6-hydroxymethyl-7,8-dihydropterin + glycolaldehyde</text>
        <dbReference type="Rhea" id="RHEA:10540"/>
        <dbReference type="ChEBI" id="CHEBI:17001"/>
        <dbReference type="ChEBI" id="CHEBI:17071"/>
        <dbReference type="ChEBI" id="CHEBI:44841"/>
        <dbReference type="EC" id="4.1.2.25"/>
    </reaction>
</comment>
<dbReference type="GO" id="GO:0004150">
    <property type="term" value="F:dihydroneopterin aldolase activity"/>
    <property type="evidence" value="ECO:0007669"/>
    <property type="project" value="UniProtKB-EC"/>
</dbReference>
<protein>
    <recommendedName>
        <fullName evidence="4">dihydroneopterin aldolase</fullName>
        <ecNumber evidence="4">4.1.2.25</ecNumber>
    </recommendedName>
    <alternativeName>
        <fullName evidence="7">7,8-dihydroneopterin aldolase</fullName>
    </alternativeName>
</protein>
<evidence type="ECO:0000313" key="10">
    <source>
        <dbReference type="Proteomes" id="UP000066549"/>
    </source>
</evidence>
<evidence type="ECO:0000256" key="6">
    <source>
        <dbReference type="ARBA" id="ARBA00023239"/>
    </source>
</evidence>
<dbReference type="NCBIfam" id="TIGR00526">
    <property type="entry name" value="folB_dom"/>
    <property type="match status" value="1"/>
</dbReference>
<dbReference type="GO" id="GO:0005737">
    <property type="term" value="C:cytoplasm"/>
    <property type="evidence" value="ECO:0007669"/>
    <property type="project" value="TreeGrafter"/>
</dbReference>